<dbReference type="InterPro" id="IPR004841">
    <property type="entry name" value="AA-permease/SLC12A_dom"/>
</dbReference>
<dbReference type="GO" id="GO:0055085">
    <property type="term" value="P:transmembrane transport"/>
    <property type="evidence" value="ECO:0007669"/>
    <property type="project" value="InterPro"/>
</dbReference>
<feature type="transmembrane region" description="Helical" evidence="5">
    <location>
        <begin position="123"/>
        <end position="147"/>
    </location>
</feature>
<keyword evidence="4 5" id="KW-0472">Membrane</keyword>
<feature type="transmembrane region" description="Helical" evidence="5">
    <location>
        <begin position="97"/>
        <end position="117"/>
    </location>
</feature>
<dbReference type="PIRSF" id="PIRSF006060">
    <property type="entry name" value="AA_transporter"/>
    <property type="match status" value="1"/>
</dbReference>
<proteinExistence type="predicted"/>
<dbReference type="AlphaFoldDB" id="A0A2X4URP4"/>
<evidence type="ECO:0000256" key="1">
    <source>
        <dbReference type="ARBA" id="ARBA00004141"/>
    </source>
</evidence>
<feature type="transmembrane region" description="Helical" evidence="5">
    <location>
        <begin position="291"/>
        <end position="317"/>
    </location>
</feature>
<keyword evidence="8" id="KW-1185">Reference proteome</keyword>
<organism evidence="7 8">
    <name type="scientific">Leminorella richardii</name>
    <dbReference type="NCBI Taxonomy" id="158841"/>
    <lineage>
        <taxon>Bacteria</taxon>
        <taxon>Pseudomonadati</taxon>
        <taxon>Pseudomonadota</taxon>
        <taxon>Gammaproteobacteria</taxon>
        <taxon>Enterobacterales</taxon>
        <taxon>Budviciaceae</taxon>
        <taxon>Leminorella</taxon>
    </lineage>
</organism>
<feature type="transmembrane region" description="Helical" evidence="5">
    <location>
        <begin position="241"/>
        <end position="264"/>
    </location>
</feature>
<name>A0A2X4URP4_9GAMM</name>
<feature type="transmembrane region" description="Helical" evidence="5">
    <location>
        <begin position="204"/>
        <end position="221"/>
    </location>
</feature>
<feature type="transmembrane region" description="Helical" evidence="5">
    <location>
        <begin position="58"/>
        <end position="76"/>
    </location>
</feature>
<evidence type="ECO:0000313" key="8">
    <source>
        <dbReference type="Proteomes" id="UP000249005"/>
    </source>
</evidence>
<dbReference type="PANTHER" id="PTHR42770:SF8">
    <property type="entry name" value="PUTRESCINE IMPORTER PUUP"/>
    <property type="match status" value="1"/>
</dbReference>
<evidence type="ECO:0000256" key="5">
    <source>
        <dbReference type="SAM" id="Phobius"/>
    </source>
</evidence>
<dbReference type="KEGG" id="lri:NCTC12151_02094"/>
<dbReference type="EMBL" id="LS483470">
    <property type="protein sequence ID" value="SQI41471.1"/>
    <property type="molecule type" value="Genomic_DNA"/>
</dbReference>
<comment type="subcellular location">
    <subcellularLocation>
        <location evidence="1">Membrane</location>
        <topology evidence="1">Multi-pass membrane protein</topology>
    </subcellularLocation>
</comment>
<protein>
    <submittedName>
        <fullName evidence="7">Putrescine importer PuuP</fullName>
    </submittedName>
</protein>
<reference evidence="7 8" key="1">
    <citation type="submission" date="2018-06" db="EMBL/GenBank/DDBJ databases">
        <authorList>
            <consortium name="Pathogen Informatics"/>
            <person name="Doyle S."/>
        </authorList>
    </citation>
    <scope>NUCLEOTIDE SEQUENCE [LARGE SCALE GENOMIC DNA]</scope>
    <source>
        <strain evidence="7 8">NCTC12151</strain>
    </source>
</reference>
<dbReference type="GO" id="GO:0016020">
    <property type="term" value="C:membrane"/>
    <property type="evidence" value="ECO:0007669"/>
    <property type="project" value="UniProtKB-SubCell"/>
</dbReference>
<dbReference type="RefSeq" id="WP_111740592.1">
    <property type="nucleotide sequence ID" value="NZ_LR698987.1"/>
</dbReference>
<feature type="transmembrane region" description="Helical" evidence="5">
    <location>
        <begin position="337"/>
        <end position="357"/>
    </location>
</feature>
<sequence>MSISLSATSIPVTNRVQLKRSLKMWQIVVIGLAYLTPMTVFDSFVIVSGKTEGHVPSAYILALAAVLFTAISYGKLVRQFPEAGSAYTYSQKAINPYVGFMVGWLSLLDYMFLPMINVLLAKIYLTALFPGVPTWIWVVGCIAIMTLTNLRGVNWVANLNMVLVFFQVAILVVFIYLVWEGLSQGQPGHPVDLTRPLFSSEAKLVPIIAGATVLCFSFLGFDAVSTLSEETPDPKRVIPRAIFLTALYGGIIFVAVSYFIQLYFPDLTLINDPDNATPEIALYVGGKLFQSVLLCCTVVGALASGLASHASIARLLYVMGRDNVLPEKVFGYVHPKWKTPVSNILLVGVIALLALFLDLESAISLINFGALVAFSFVNISVFWFFFIRQKRNKTAKDVFSFLIMPLVGALMIFILWLNLEVDSLRLGLIWGGLGVLYLVFITRAFRRPVPTLGANMGKTPVQEVLPEPLKVE</sequence>
<dbReference type="InterPro" id="IPR050367">
    <property type="entry name" value="APC_superfamily"/>
</dbReference>
<evidence type="ECO:0000259" key="6">
    <source>
        <dbReference type="Pfam" id="PF00324"/>
    </source>
</evidence>
<gene>
    <name evidence="7" type="primary">puuP_2</name>
    <name evidence="7" type="ORF">NCTC12151_02094</name>
</gene>
<keyword evidence="3 5" id="KW-1133">Transmembrane helix</keyword>
<feature type="domain" description="Amino acid permease/ SLC12A" evidence="6">
    <location>
        <begin position="27"/>
        <end position="416"/>
    </location>
</feature>
<feature type="transmembrane region" description="Helical" evidence="5">
    <location>
        <begin position="24"/>
        <end position="46"/>
    </location>
</feature>
<evidence type="ECO:0000256" key="2">
    <source>
        <dbReference type="ARBA" id="ARBA00022692"/>
    </source>
</evidence>
<evidence type="ECO:0000256" key="4">
    <source>
        <dbReference type="ARBA" id="ARBA00023136"/>
    </source>
</evidence>
<keyword evidence="2 5" id="KW-0812">Transmembrane</keyword>
<dbReference type="Pfam" id="PF00324">
    <property type="entry name" value="AA_permease"/>
    <property type="match status" value="1"/>
</dbReference>
<evidence type="ECO:0000256" key="3">
    <source>
        <dbReference type="ARBA" id="ARBA00022989"/>
    </source>
</evidence>
<dbReference type="Proteomes" id="UP000249005">
    <property type="component" value="Chromosome 1"/>
</dbReference>
<feature type="transmembrane region" description="Helical" evidence="5">
    <location>
        <begin position="159"/>
        <end position="179"/>
    </location>
</feature>
<evidence type="ECO:0000313" key="7">
    <source>
        <dbReference type="EMBL" id="SQI41471.1"/>
    </source>
</evidence>
<feature type="transmembrane region" description="Helical" evidence="5">
    <location>
        <begin position="423"/>
        <end position="441"/>
    </location>
</feature>
<accession>A0A2X4URP4</accession>
<feature type="transmembrane region" description="Helical" evidence="5">
    <location>
        <begin position="363"/>
        <end position="386"/>
    </location>
</feature>
<dbReference type="Gene3D" id="1.20.1740.10">
    <property type="entry name" value="Amino acid/polyamine transporter I"/>
    <property type="match status" value="1"/>
</dbReference>
<dbReference type="PANTHER" id="PTHR42770">
    <property type="entry name" value="AMINO ACID TRANSPORTER-RELATED"/>
    <property type="match status" value="1"/>
</dbReference>
<feature type="transmembrane region" description="Helical" evidence="5">
    <location>
        <begin position="398"/>
        <end position="417"/>
    </location>
</feature>
<dbReference type="OrthoDB" id="9804700at2"/>